<sequence length="556" mass="57057">MSGPPSPRLFGSFRGWRFAFAGRDILVGLTLAAITIPEQMATARLGGFEPQTGFYAFIGATLGFAALGASRVLTVGADSTITPIFAGTLALLAAGGGTSLAAAAVALALLVGLMLILAGCLRLGWVANLLSTPIITGFLAGIAVHIVVSQLPGLFGIAAAGENLPAHVLAILHQLGAINPFTTAIGLGVCLTILIAERIDMRIPGALIGLVLATLAVVLLGLEAKGVAVLGVLPGGLPQPILPDLDDLRQLLPLALILTLIVMMQTAAVIHSFPGPERQASDTNRDFIGMGAGNLLAALGGAFPINASPPRTAVVAEAGGTSQLGALVAAFIVLALALWGGALLAQVPQAALAGVLLFVAQRIFRLGAMLRIAREAPLEFVLVALTAIAIVLLPIEAGVAIGIGLSLLHGVWMTTHTHPIELHRISGTTVWWPAGKERPGETVDGVAVIGFQAPLLFANAETFKTGMIAAIDAHQPPPRLVVLEASGIADIDFTAAQALIGVVNHCKAAGIRFAITRLESVRAQSALERFGVLSELGSDHLLHSAEEAVRTLASKG</sequence>
<accession>A0ACC5RAS9</accession>
<dbReference type="Proteomes" id="UP000616151">
    <property type="component" value="Unassembled WGS sequence"/>
</dbReference>
<protein>
    <submittedName>
        <fullName evidence="1">SulP family inorganic anion transporter</fullName>
    </submittedName>
</protein>
<evidence type="ECO:0000313" key="2">
    <source>
        <dbReference type="Proteomes" id="UP000616151"/>
    </source>
</evidence>
<gene>
    <name evidence="1" type="ORF">JHL16_25305</name>
</gene>
<evidence type="ECO:0000313" key="1">
    <source>
        <dbReference type="EMBL" id="MBK1869704.1"/>
    </source>
</evidence>
<dbReference type="EMBL" id="JAENHL010000008">
    <property type="protein sequence ID" value="MBK1869704.1"/>
    <property type="molecule type" value="Genomic_DNA"/>
</dbReference>
<reference evidence="1" key="1">
    <citation type="submission" date="2021-01" db="EMBL/GenBank/DDBJ databases">
        <authorList>
            <person name="Sun Q."/>
        </authorList>
    </citation>
    <scope>NUCLEOTIDE SEQUENCE</scope>
    <source>
        <strain evidence="1">YIM B02566</strain>
    </source>
</reference>
<name>A0ACC5RAS9_9HYPH</name>
<organism evidence="1 2">
    <name type="scientific">Taklimakanibacter albus</name>
    <dbReference type="NCBI Taxonomy" id="2800327"/>
    <lineage>
        <taxon>Bacteria</taxon>
        <taxon>Pseudomonadati</taxon>
        <taxon>Pseudomonadota</taxon>
        <taxon>Alphaproteobacteria</taxon>
        <taxon>Hyphomicrobiales</taxon>
        <taxon>Aestuariivirgaceae</taxon>
        <taxon>Taklimakanibacter</taxon>
    </lineage>
</organism>
<keyword evidence="2" id="KW-1185">Reference proteome</keyword>
<comment type="caution">
    <text evidence="1">The sequence shown here is derived from an EMBL/GenBank/DDBJ whole genome shotgun (WGS) entry which is preliminary data.</text>
</comment>
<proteinExistence type="predicted"/>